<feature type="domain" description="F-box" evidence="2">
    <location>
        <begin position="1"/>
        <end position="44"/>
    </location>
</feature>
<proteinExistence type="predicted"/>
<feature type="compositionally biased region" description="Acidic residues" evidence="1">
    <location>
        <begin position="528"/>
        <end position="540"/>
    </location>
</feature>
<name>A0AAN6IAL7_9EURO</name>
<feature type="compositionally biased region" description="Acidic residues" evidence="1">
    <location>
        <begin position="493"/>
        <end position="506"/>
    </location>
</feature>
<gene>
    <name evidence="3" type="ORF">EDD36DRAFT_60641</name>
</gene>
<accession>A0AAN6IAL7</accession>
<evidence type="ECO:0000313" key="3">
    <source>
        <dbReference type="EMBL" id="KAI1609940.1"/>
    </source>
</evidence>
<dbReference type="InterPro" id="IPR001810">
    <property type="entry name" value="F-box_dom"/>
</dbReference>
<feature type="region of interest" description="Disordered" evidence="1">
    <location>
        <begin position="482"/>
        <end position="506"/>
    </location>
</feature>
<feature type="region of interest" description="Disordered" evidence="1">
    <location>
        <begin position="524"/>
        <end position="546"/>
    </location>
</feature>
<evidence type="ECO:0000259" key="2">
    <source>
        <dbReference type="PROSITE" id="PS50181"/>
    </source>
</evidence>
<dbReference type="EMBL" id="MU404359">
    <property type="protein sequence ID" value="KAI1609940.1"/>
    <property type="molecule type" value="Genomic_DNA"/>
</dbReference>
<evidence type="ECO:0000313" key="4">
    <source>
        <dbReference type="Proteomes" id="UP001203852"/>
    </source>
</evidence>
<dbReference type="Proteomes" id="UP001203852">
    <property type="component" value="Unassembled WGS sequence"/>
</dbReference>
<dbReference type="AlphaFoldDB" id="A0AAN6IAL7"/>
<organism evidence="3 4">
    <name type="scientific">Exophiala viscosa</name>
    <dbReference type="NCBI Taxonomy" id="2486360"/>
    <lineage>
        <taxon>Eukaryota</taxon>
        <taxon>Fungi</taxon>
        <taxon>Dikarya</taxon>
        <taxon>Ascomycota</taxon>
        <taxon>Pezizomycotina</taxon>
        <taxon>Eurotiomycetes</taxon>
        <taxon>Chaetothyriomycetidae</taxon>
        <taxon>Chaetothyriales</taxon>
        <taxon>Herpotrichiellaceae</taxon>
        <taxon>Exophiala</taxon>
    </lineage>
</organism>
<comment type="caution">
    <text evidence="3">The sequence shown here is derived from an EMBL/GenBank/DDBJ whole genome shotgun (WGS) entry which is preliminary data.</text>
</comment>
<dbReference type="PROSITE" id="PS50181">
    <property type="entry name" value="FBOX"/>
    <property type="match status" value="1"/>
</dbReference>
<protein>
    <recommendedName>
        <fullName evidence="2">F-box domain-containing protein</fullName>
    </recommendedName>
</protein>
<keyword evidence="4" id="KW-1185">Reference proteome</keyword>
<dbReference type="SUPFAM" id="SSF52047">
    <property type="entry name" value="RNI-like"/>
    <property type="match status" value="1"/>
</dbReference>
<sequence length="546" mass="62115">MLDKIPQEVLEHLILDLGQADLKHLRLANRTLGVKVLPALFRKVSVSILTVNHLRHIAQHPKISDYVEELWYLEMDFSGIATVPGWDQTDHIRNLLGTILEHVAHVKNIGLRPEDFENQEERGGIYTDATTEDHEEGQGDLTEFLRTIPKVIESYNQKAALQSSGYLHESFTFAFQRLPNLRHLVSVEPVSGIATGYLGIEEDDQLRQLHDIFPVDDAVLHTNFRPWQTTWPGHGFIGMWQALCDSHHYSNIQHLEIKRNEDLFIKRGISLSWMDSSLGDQASDGAFRYLRSLKLCLEVTPRPLPSTYSDKLVTALAGASNLRELEISLPSAEGNTQMCLTDILPMTTLPQLRSVTLEEFCFSTMQEINQWLFKHPKLRNLALRRPVLGGSWATLLDLWSARTQFVLDSFELKEPKDYESLFKTNDLDGCQVPSRVSKDALVHYINHGGVNPLKHRRWRRFDSSMDPDGDLDDRLSEFSDMSVWLPDDHPDPVEDSDGPEFDEDYDFDAEEDSDMDVELAGLQANGIDDLEAGEDSDVEMVDTTLL</sequence>
<reference evidence="3" key="1">
    <citation type="journal article" date="2022" name="bioRxiv">
        <title>Deciphering the potential niche of two novel black yeast fungi from a biological soil crust based on their genomes, phenotypes, and melanin regulation.</title>
        <authorList>
            <consortium name="DOE Joint Genome Institute"/>
            <person name="Carr E.C."/>
            <person name="Barton Q."/>
            <person name="Grambo S."/>
            <person name="Sullivan M."/>
            <person name="Renfro C.M."/>
            <person name="Kuo A."/>
            <person name="Pangilinan J."/>
            <person name="Lipzen A."/>
            <person name="Keymanesh K."/>
            <person name="Savage E."/>
            <person name="Barry K."/>
            <person name="Grigoriev I.V."/>
            <person name="Riekhof W.R."/>
            <person name="Harris S.S."/>
        </authorList>
    </citation>
    <scope>NUCLEOTIDE SEQUENCE</scope>
    <source>
        <strain evidence="3">JF 03-4F</strain>
    </source>
</reference>
<evidence type="ECO:0000256" key="1">
    <source>
        <dbReference type="SAM" id="MobiDB-lite"/>
    </source>
</evidence>